<organism evidence="1">
    <name type="scientific">Ixodes ricinus</name>
    <name type="common">Common tick</name>
    <name type="synonym">Acarus ricinus</name>
    <dbReference type="NCBI Taxonomy" id="34613"/>
    <lineage>
        <taxon>Eukaryota</taxon>
        <taxon>Metazoa</taxon>
        <taxon>Ecdysozoa</taxon>
        <taxon>Arthropoda</taxon>
        <taxon>Chelicerata</taxon>
        <taxon>Arachnida</taxon>
        <taxon>Acari</taxon>
        <taxon>Parasitiformes</taxon>
        <taxon>Ixodida</taxon>
        <taxon>Ixodoidea</taxon>
        <taxon>Ixodidae</taxon>
        <taxon>Ixodinae</taxon>
        <taxon>Ixodes</taxon>
    </lineage>
</organism>
<reference evidence="1" key="1">
    <citation type="journal article" date="2015" name="Sci. Rep.">
        <title>Tissue- and time-dependent transcription in Ixodes ricinus salivary glands and midguts when blood feeding on the vertebrate host.</title>
        <authorList>
            <person name="Kotsyfakis M."/>
            <person name="Schwarz A."/>
            <person name="Erhart J."/>
            <person name="Ribeiro J.M."/>
        </authorList>
    </citation>
    <scope>NUCLEOTIDE SEQUENCE</scope>
    <source>
        <tissue evidence="1">Salivary gland and midgut</tissue>
    </source>
</reference>
<proteinExistence type="evidence at transcript level"/>
<dbReference type="AlphaFoldDB" id="V5H021"/>
<accession>V5H021</accession>
<evidence type="ECO:0000313" key="1">
    <source>
        <dbReference type="EMBL" id="JAB70114.1"/>
    </source>
</evidence>
<sequence length="119" mass="12958">MTRETLLANGALTLLPCLLKERSNNLVQSLEPGTQYMNPSILYTGEDALTSSVYAVTVEGLTIDAGSLTQAVSLLMCLFWAFNIEYSAEIKNTLTLLERAIGVSHTKMGTLALQVWSCL</sequence>
<dbReference type="EMBL" id="GANP01014354">
    <property type="protein sequence ID" value="JAB70114.1"/>
    <property type="molecule type" value="mRNA"/>
</dbReference>
<protein>
    <submittedName>
        <fullName evidence="1">Uncharacterized protein</fullName>
    </submittedName>
</protein>
<name>V5H021_IXORI</name>